<reference evidence="1 2" key="1">
    <citation type="journal article" date="2023" name="Res Sq">
        <title>Genomic and morphological characterization of Knufia obscura isolated from the Mars 2020 spacecraft assembly facility.</title>
        <authorList>
            <person name="Chander A.M."/>
            <person name="Teixeira M.M."/>
            <person name="Singh N.K."/>
            <person name="Williams M.P."/>
            <person name="Parker C.W."/>
            <person name="Leo P."/>
            <person name="Stajich J.E."/>
            <person name="Torok T."/>
            <person name="Tighe S."/>
            <person name="Mason C.E."/>
            <person name="Venkateswaran K."/>
        </authorList>
    </citation>
    <scope>NUCLEOTIDE SEQUENCE [LARGE SCALE GENOMIC DNA]</scope>
    <source>
        <strain evidence="1 2">CCFEE 5817</strain>
    </source>
</reference>
<accession>A0ABR0RM67</accession>
<organism evidence="1 2">
    <name type="scientific">Knufia obscura</name>
    <dbReference type="NCBI Taxonomy" id="1635080"/>
    <lineage>
        <taxon>Eukaryota</taxon>
        <taxon>Fungi</taxon>
        <taxon>Dikarya</taxon>
        <taxon>Ascomycota</taxon>
        <taxon>Pezizomycotina</taxon>
        <taxon>Eurotiomycetes</taxon>
        <taxon>Chaetothyriomycetidae</taxon>
        <taxon>Chaetothyriales</taxon>
        <taxon>Trichomeriaceae</taxon>
        <taxon>Knufia</taxon>
    </lineage>
</organism>
<dbReference type="RefSeq" id="XP_064729789.1">
    <property type="nucleotide sequence ID" value="XM_064874067.1"/>
</dbReference>
<protein>
    <submittedName>
        <fullName evidence="1">Uncharacterized protein</fullName>
    </submittedName>
</protein>
<keyword evidence="2" id="KW-1185">Reference proteome</keyword>
<comment type="caution">
    <text evidence="1">The sequence shown here is derived from an EMBL/GenBank/DDBJ whole genome shotgun (WGS) entry which is preliminary data.</text>
</comment>
<sequence>MSLGFTINASPLSQISVAISDIATAVQLATGVYGWWKSNERSQSLDQALTTAGGHLVTSSAFNLQCYKDIRQCHHVLGAVVGEGTIRTVALPRASTAISDDPGRTCLRALTTALLCLYTTEATVMILADVLPSCLIQLHQEDATFEISGPLFASLKDAVHAIAKEEENDTLGKYLLEQACDDKVILFAGTDDNLRPNLAEHLHEKDLADIALVAGAQRWALTSSIQRPSTTYITRSLNVWVLVGMMQRLGFEIMASPVLHAPRAMSDRRDETSTAQDKIASIVLNVTSQGQTDPWEHGVARAGSEDNNFSRPLLTDVASVPWLIHKHLGVRYGASCEYLTQVFNHARLKVKDMDSSLTIMDGQLTLGLSMLANGYPDSSNRFHAGFGMLVNNWSQIGPPLPFHARFPEYTRLAWTVADSFLRTADEALFRSSSRVKAAIRIYRTMPTVQNDSGETLTPIQIFEALFPHSAIQSLMLGSCYGILSHFVLGDKRDDSELDSVAFSPLLLKKELQSGRFSRLLDNFNKFLTGTANYEDLLGSMAKLILGWSQDLPHNKARRDQELILGLQSNGLSILSQFALDPTLDTHSLYRFRVTDGLIVNLPVTENNSVIMHRCLPNKELIYRRDQVTHHGKLVPFEADSTLREDMYRFSLEPCWEHDGKEAVPQLRYKGRECMTVTSRMLQAWLLDYHQPRTVKHVRCSCGSPTMELETDDNESWAHLTVESFLTFSPELNTASQPHSLRLTRSWLRSFDVRSRTLIDARGCTALQLAIIGTADTSHLLLSDGCIQCTYAECRTQRLASVHFSCTHQECFAQPPGKNRISCPAAAKPKVVSNVRKGIVIMMV</sequence>
<dbReference type="GeneID" id="89999098"/>
<gene>
    <name evidence="1" type="ORF">PMZ80_005649</name>
</gene>
<dbReference type="Proteomes" id="UP001334248">
    <property type="component" value="Unassembled WGS sequence"/>
</dbReference>
<evidence type="ECO:0000313" key="1">
    <source>
        <dbReference type="EMBL" id="KAK5941699.1"/>
    </source>
</evidence>
<proteinExistence type="predicted"/>
<evidence type="ECO:0000313" key="2">
    <source>
        <dbReference type="Proteomes" id="UP001334248"/>
    </source>
</evidence>
<name>A0ABR0RM67_9EURO</name>
<dbReference type="EMBL" id="JAVHJV010000006">
    <property type="protein sequence ID" value="KAK5941699.1"/>
    <property type="molecule type" value="Genomic_DNA"/>
</dbReference>